<name>A0A9R1D427_9EURY</name>
<dbReference type="Proteomes" id="UP001139494">
    <property type="component" value="Unassembled WGS sequence"/>
</dbReference>
<accession>A0A9R1D427</accession>
<dbReference type="InterPro" id="IPR055533">
    <property type="entry name" value="DUF7109"/>
</dbReference>
<dbReference type="AlphaFoldDB" id="A0A9R1D427"/>
<dbReference type="Pfam" id="PF23421">
    <property type="entry name" value="DUF7109"/>
    <property type="match status" value="1"/>
</dbReference>
<evidence type="ECO:0000313" key="2">
    <source>
        <dbReference type="Proteomes" id="UP001139494"/>
    </source>
</evidence>
<sequence>MFTHDEVAGIVDLFGALTHEEAVEALSELAYRRGEDPPSEAIGEAIEAFALVEFESGDDRLLAPGPAAFPELPAGSEDLPHILDVGKRSVDRDAIERAAVERLRSEVDRVTADGDGERAAALLEVSYDIEAWNGTDLSAVRDRLEPIADGTN</sequence>
<gene>
    <name evidence="1" type="ORF">KM295_05310</name>
</gene>
<dbReference type="RefSeq" id="WP_256028872.1">
    <property type="nucleotide sequence ID" value="NZ_JAHLKM010000004.1"/>
</dbReference>
<evidence type="ECO:0000313" key="1">
    <source>
        <dbReference type="EMBL" id="MCQ4332924.1"/>
    </source>
</evidence>
<protein>
    <submittedName>
        <fullName evidence="1">Uncharacterized protein</fullName>
    </submittedName>
</protein>
<keyword evidence="2" id="KW-1185">Reference proteome</keyword>
<organism evidence="1 2">
    <name type="scientific">Natronomonas aquatica</name>
    <dbReference type="NCBI Taxonomy" id="2841590"/>
    <lineage>
        <taxon>Archaea</taxon>
        <taxon>Methanobacteriati</taxon>
        <taxon>Methanobacteriota</taxon>
        <taxon>Stenosarchaea group</taxon>
        <taxon>Halobacteria</taxon>
        <taxon>Halobacteriales</taxon>
        <taxon>Natronomonadaceae</taxon>
        <taxon>Natronomonas</taxon>
    </lineage>
</organism>
<proteinExistence type="predicted"/>
<dbReference type="EMBL" id="JAHLKM010000004">
    <property type="protein sequence ID" value="MCQ4332924.1"/>
    <property type="molecule type" value="Genomic_DNA"/>
</dbReference>
<reference evidence="1" key="1">
    <citation type="journal article" date="2023" name="Front. Microbiol.">
        <title>Genomic-based phylogenetic and metabolic analyses of the genus Natronomonas, and description of Natronomonas aquatica sp. nov.</title>
        <authorList>
            <person name="Garcia-Roldan A."/>
            <person name="Duran-Viseras A."/>
            <person name="de la Haba R.R."/>
            <person name="Corral P."/>
            <person name="Sanchez-Porro C."/>
            <person name="Ventosa A."/>
        </authorList>
    </citation>
    <scope>NUCLEOTIDE SEQUENCE</scope>
    <source>
        <strain evidence="1">F2-12</strain>
    </source>
</reference>
<comment type="caution">
    <text evidence="1">The sequence shown here is derived from an EMBL/GenBank/DDBJ whole genome shotgun (WGS) entry which is preliminary data.</text>
</comment>